<name>S4PJW4_9NEOP</name>
<protein>
    <submittedName>
        <fullName evidence="2">Uncharacterized protein</fullName>
    </submittedName>
</protein>
<dbReference type="AlphaFoldDB" id="S4PJW4"/>
<reference evidence="2" key="2">
    <citation type="submission" date="2013-05" db="EMBL/GenBank/DDBJ databases">
        <authorList>
            <person name="Carter J.-M."/>
            <person name="Baker S.C."/>
            <person name="Pink R."/>
            <person name="Carter D.R.F."/>
            <person name="Collins A."/>
            <person name="Tomlin J."/>
            <person name="Gibbs M."/>
            <person name="Breuker C.J."/>
        </authorList>
    </citation>
    <scope>NUCLEOTIDE SEQUENCE</scope>
    <source>
        <tissue evidence="2">Ovary</tissue>
    </source>
</reference>
<sequence length="68" mass="7601">MRLQNPNVLRLSEPEKMDNNIQSELSDSLISRMSTLTLDSPANRLKHLGISPPRLSSTLTSTTDHPLM</sequence>
<evidence type="ECO:0000256" key="1">
    <source>
        <dbReference type="SAM" id="MobiDB-lite"/>
    </source>
</evidence>
<dbReference type="EMBL" id="GAIX01002457">
    <property type="protein sequence ID" value="JAA90103.1"/>
    <property type="molecule type" value="Transcribed_RNA"/>
</dbReference>
<proteinExistence type="predicted"/>
<feature type="region of interest" description="Disordered" evidence="1">
    <location>
        <begin position="44"/>
        <end position="68"/>
    </location>
</feature>
<feature type="non-terminal residue" evidence="2">
    <location>
        <position position="68"/>
    </location>
</feature>
<evidence type="ECO:0000313" key="2">
    <source>
        <dbReference type="EMBL" id="JAA90103.1"/>
    </source>
</evidence>
<organism evidence="2">
    <name type="scientific">Pararge aegeria</name>
    <name type="common">speckled wood butterfly</name>
    <dbReference type="NCBI Taxonomy" id="116150"/>
    <lineage>
        <taxon>Eukaryota</taxon>
        <taxon>Metazoa</taxon>
        <taxon>Ecdysozoa</taxon>
        <taxon>Arthropoda</taxon>
        <taxon>Hexapoda</taxon>
        <taxon>Insecta</taxon>
        <taxon>Pterygota</taxon>
        <taxon>Neoptera</taxon>
        <taxon>Endopterygota</taxon>
        <taxon>Lepidoptera</taxon>
        <taxon>Glossata</taxon>
        <taxon>Ditrysia</taxon>
        <taxon>Papilionoidea</taxon>
        <taxon>Nymphalidae</taxon>
        <taxon>Satyrinae</taxon>
        <taxon>Satyrini</taxon>
        <taxon>Parargina</taxon>
        <taxon>Pararge</taxon>
    </lineage>
</organism>
<reference evidence="2" key="1">
    <citation type="journal article" date="2013" name="BMC Genomics">
        <title>Unscrambling butterfly oogenesis.</title>
        <authorList>
            <person name="Carter J.M."/>
            <person name="Baker S.C."/>
            <person name="Pink R."/>
            <person name="Carter D.R."/>
            <person name="Collins A."/>
            <person name="Tomlin J."/>
            <person name="Gibbs M."/>
            <person name="Breuker C.J."/>
        </authorList>
    </citation>
    <scope>NUCLEOTIDE SEQUENCE</scope>
    <source>
        <tissue evidence="2">Ovary</tissue>
    </source>
</reference>
<feature type="compositionally biased region" description="Low complexity" evidence="1">
    <location>
        <begin position="51"/>
        <end position="68"/>
    </location>
</feature>
<accession>S4PJW4</accession>